<evidence type="ECO:0000259" key="4">
    <source>
        <dbReference type="Pfam" id="PF12776"/>
    </source>
</evidence>
<dbReference type="Pfam" id="PF13359">
    <property type="entry name" value="DDE_Tnp_4"/>
    <property type="match status" value="1"/>
</dbReference>
<proteinExistence type="predicted"/>
<dbReference type="InterPro" id="IPR055314">
    <property type="entry name" value="At2g29880-like"/>
</dbReference>
<sequence length="315" mass="36327">MNRGLRDANGSLSKQNVERIILPQLNAKTKFPKTYSHYLSRMKWFRNQYNMMSTLMRNNSGFGWDPIGKTFTAHEDVWKDYLKDCIGAIDGTHIPASVKGRDVSSYRDRHENISQNVLAACNFDLEFMYVLSGWEGSAHDSKVLSDALARKNGLKVPQGKYYLVDCGFPNRRKFLAPYRGVRYHLQDFAGHGNDPENEKELFNLRHASLRNVIERIFGIFKSRFTIFKSAPPFLFKTQVELVLACAALHNFLRKECRSDEFPVEPTDESSSSSSVLPNYEDNDHEPIVQTQEQEREDANIWRTNIGSDMWRNANN</sequence>
<evidence type="ECO:0000256" key="2">
    <source>
        <dbReference type="ARBA" id="ARBA00022723"/>
    </source>
</evidence>
<feature type="region of interest" description="Disordered" evidence="3">
    <location>
        <begin position="261"/>
        <end position="297"/>
    </location>
</feature>
<evidence type="ECO:0000313" key="7">
    <source>
        <dbReference type="Proteomes" id="UP000289340"/>
    </source>
</evidence>
<feature type="domain" description="DDE Tnp4" evidence="5">
    <location>
        <begin position="89"/>
        <end position="250"/>
    </location>
</feature>
<dbReference type="Pfam" id="PF12776">
    <property type="entry name" value="Myb_DNA-bind_3"/>
    <property type="match status" value="1"/>
</dbReference>
<evidence type="ECO:0000313" key="6">
    <source>
        <dbReference type="EMBL" id="RZC11428.1"/>
    </source>
</evidence>
<evidence type="ECO:0008006" key="8">
    <source>
        <dbReference type="Google" id="ProtNLM"/>
    </source>
</evidence>
<dbReference type="EMBL" id="QZWG01000005">
    <property type="protein sequence ID" value="RZC11428.1"/>
    <property type="molecule type" value="Genomic_DNA"/>
</dbReference>
<name>A0A445KKT3_GLYSO</name>
<protein>
    <recommendedName>
        <fullName evidence="8">DDE Tnp4 domain-containing protein</fullName>
    </recommendedName>
</protein>
<comment type="cofactor">
    <cofactor evidence="1">
        <name>a divalent metal cation</name>
        <dbReference type="ChEBI" id="CHEBI:60240"/>
    </cofactor>
</comment>
<feature type="domain" description="Myb/SANT-like" evidence="4">
    <location>
        <begin position="2"/>
        <end position="81"/>
    </location>
</feature>
<gene>
    <name evidence="6" type="ORF">D0Y65_011564</name>
</gene>
<dbReference type="AlphaFoldDB" id="A0A445KKT3"/>
<comment type="caution">
    <text evidence="6">The sequence shown here is derived from an EMBL/GenBank/DDBJ whole genome shotgun (WGS) entry which is preliminary data.</text>
</comment>
<keyword evidence="2" id="KW-0479">Metal-binding</keyword>
<evidence type="ECO:0000259" key="5">
    <source>
        <dbReference type="Pfam" id="PF13359"/>
    </source>
</evidence>
<evidence type="ECO:0000256" key="1">
    <source>
        <dbReference type="ARBA" id="ARBA00001968"/>
    </source>
</evidence>
<organism evidence="6 7">
    <name type="scientific">Glycine soja</name>
    <name type="common">Wild soybean</name>
    <dbReference type="NCBI Taxonomy" id="3848"/>
    <lineage>
        <taxon>Eukaryota</taxon>
        <taxon>Viridiplantae</taxon>
        <taxon>Streptophyta</taxon>
        <taxon>Embryophyta</taxon>
        <taxon>Tracheophyta</taxon>
        <taxon>Spermatophyta</taxon>
        <taxon>Magnoliopsida</taxon>
        <taxon>eudicotyledons</taxon>
        <taxon>Gunneridae</taxon>
        <taxon>Pentapetalae</taxon>
        <taxon>rosids</taxon>
        <taxon>fabids</taxon>
        <taxon>Fabales</taxon>
        <taxon>Fabaceae</taxon>
        <taxon>Papilionoideae</taxon>
        <taxon>50 kb inversion clade</taxon>
        <taxon>NPAAA clade</taxon>
        <taxon>indigoferoid/millettioid clade</taxon>
        <taxon>Phaseoleae</taxon>
        <taxon>Glycine</taxon>
        <taxon>Glycine subgen. Soja</taxon>
    </lineage>
</organism>
<dbReference type="Proteomes" id="UP000289340">
    <property type="component" value="Chromosome 5"/>
</dbReference>
<reference evidence="6 7" key="1">
    <citation type="submission" date="2018-09" db="EMBL/GenBank/DDBJ databases">
        <title>A high-quality reference genome of wild soybean provides a powerful tool to mine soybean genomes.</title>
        <authorList>
            <person name="Xie M."/>
            <person name="Chung C.Y.L."/>
            <person name="Li M.-W."/>
            <person name="Wong F.-L."/>
            <person name="Chan T.-F."/>
            <person name="Lam H.-M."/>
        </authorList>
    </citation>
    <scope>NUCLEOTIDE SEQUENCE [LARGE SCALE GENOMIC DNA]</scope>
    <source>
        <strain evidence="7">cv. W05</strain>
        <tissue evidence="6">Hypocotyl of etiolated seedlings</tissue>
    </source>
</reference>
<dbReference type="InterPro" id="IPR027806">
    <property type="entry name" value="HARBI1_dom"/>
</dbReference>
<keyword evidence="7" id="KW-1185">Reference proteome</keyword>
<evidence type="ECO:0000256" key="3">
    <source>
        <dbReference type="SAM" id="MobiDB-lite"/>
    </source>
</evidence>
<accession>A0A445KKT3</accession>
<dbReference type="InterPro" id="IPR024752">
    <property type="entry name" value="Myb/SANT-like_dom"/>
</dbReference>
<dbReference type="PANTHER" id="PTHR47864">
    <property type="entry name" value="TRANSMEMBRANE PROTEIN"/>
    <property type="match status" value="1"/>
</dbReference>
<dbReference type="PANTHER" id="PTHR47864:SF2">
    <property type="entry name" value="MYB_SANT-LIKE DNA-BINDING DOMAIN PROTEIN"/>
    <property type="match status" value="1"/>
</dbReference>
<dbReference type="GO" id="GO:0046872">
    <property type="term" value="F:metal ion binding"/>
    <property type="evidence" value="ECO:0007669"/>
    <property type="project" value="UniProtKB-KW"/>
</dbReference>